<evidence type="ECO:0000256" key="5">
    <source>
        <dbReference type="PIRSR" id="PIRSR038051-1"/>
    </source>
</evidence>
<dbReference type="GO" id="GO:0140682">
    <property type="term" value="F:FAD-dependent H3K4me/H3K4me3 demethylase activity"/>
    <property type="evidence" value="ECO:0007669"/>
    <property type="project" value="UniProtKB-EC"/>
</dbReference>
<keyword evidence="3 4" id="KW-0560">Oxidoreductase</keyword>
<comment type="similarity">
    <text evidence="2 4">Belongs to the flavin monoamine oxidase family.</text>
</comment>
<dbReference type="Pfam" id="PF01593">
    <property type="entry name" value="Amino_oxidase"/>
    <property type="match status" value="1"/>
</dbReference>
<accession>A0A8S1GTZ0</accession>
<keyword evidence="6" id="KW-0175">Coiled coil</keyword>
<proteinExistence type="inferred from homology"/>
<dbReference type="InterPro" id="IPR002937">
    <property type="entry name" value="Amino_oxidase"/>
</dbReference>
<keyword evidence="10" id="KW-1185">Reference proteome</keyword>
<dbReference type="InterPro" id="IPR009057">
    <property type="entry name" value="Homeodomain-like_sf"/>
</dbReference>
<feature type="binding site" evidence="5">
    <location>
        <position position="183"/>
    </location>
    <ligand>
        <name>FAD</name>
        <dbReference type="ChEBI" id="CHEBI:57692"/>
    </ligand>
</feature>
<dbReference type="GO" id="GO:0006355">
    <property type="term" value="P:regulation of DNA-templated transcription"/>
    <property type="evidence" value="ECO:0007669"/>
    <property type="project" value="InterPro"/>
</dbReference>
<dbReference type="InterPro" id="IPR050281">
    <property type="entry name" value="Flavin_monoamine_oxidase"/>
</dbReference>
<dbReference type="PANTHER" id="PTHR10742:SF386">
    <property type="entry name" value="LYSINE-SPECIFIC HISTONE DEMETHYLASE 1A"/>
    <property type="match status" value="1"/>
</dbReference>
<sequence length="737" mass="83486">MGSYDDGNRSDSPAEDDDSVHRILDHSRIFDCNDDDIAMRVGAERSRLLFDQVSHHEMMAFPELWSSRSAIQVYLFIRNTALRQWLADPLNEFGLADLRSEIPPPFNSDPNLIARIHAYLQRHGLINFGRYVRTTAPPVLPQEEKKKVIVIGAGAAGLSAATQLISFGFDVTIVEGRNRIGGRVSTINADNDIMETGAETIYSFRSNPLSVLVQQLNVEPIVVNQSFTLYDNGKQVDDTSDRIIEKCYWELRGTVDHLSHNKAVKGKRMSRLEVFEVLLSQMQHQTLKNLEKYWTVYNELLQSRVNIYKEYEVYEKIVRNLEAELARTAPPDSDVSKADVRDATQRTDDVMRRCIRRDYSLALQRLEKEAAQVENIEITLQNYKKQTPGNHYMLAHHYRHLNFYLAHEEYAYGAPLHKVQVGCSDMRQKSSGLSIRLRDSLSSLFTKLIQERGMDINLCRKVTDISYDSNGVVVTTKKTDAVEGEEDVEKFEADFCVCTLPLGVLKKSVKSDVTSGAPNFTPPIPEKLASVISRMGYGLVNKLLMTFERSFWDSNGKFFFGNISPVLESRGEFFLFSSIPESRVLTGYFVGSSAHLSVPQDTLVRKAMAILTGIFGGAVPKAPLSVHVTRWQDDEFSFGAFSYYGLQSNKEDYDELKAPLKAKTYTGSLQGAWISGARAAATIANKVFGCPYADIGDDDMFDDDYEMYRRRQSPPNFDEERMAGEHEEMPQLTRQDR</sequence>
<dbReference type="InterPro" id="IPR007526">
    <property type="entry name" value="SWIRM"/>
</dbReference>
<keyword evidence="4" id="KW-0285">Flavoprotein</keyword>
<evidence type="ECO:0000256" key="7">
    <source>
        <dbReference type="SAM" id="MobiDB-lite"/>
    </source>
</evidence>
<feature type="binding site" evidence="5">
    <location>
        <position position="177"/>
    </location>
    <ligand>
        <name>FAD</name>
        <dbReference type="ChEBI" id="CHEBI:57692"/>
    </ligand>
</feature>
<dbReference type="GO" id="GO:0003682">
    <property type="term" value="F:chromatin binding"/>
    <property type="evidence" value="ECO:0007669"/>
    <property type="project" value="TreeGrafter"/>
</dbReference>
<dbReference type="SUPFAM" id="SSF51905">
    <property type="entry name" value="FAD/NAD(P)-binding domain"/>
    <property type="match status" value="1"/>
</dbReference>
<dbReference type="AlphaFoldDB" id="A0A8S1GTZ0"/>
<keyword evidence="4" id="KW-0156">Chromatin regulator</keyword>
<name>A0A8S1GTZ0_9PELO</name>
<dbReference type="Pfam" id="PF04433">
    <property type="entry name" value="SWIRM"/>
    <property type="match status" value="1"/>
</dbReference>
<protein>
    <recommendedName>
        <fullName evidence="4">Lysine-specific histone demethylase</fullName>
        <ecNumber evidence="4">1.14.99.66</ecNumber>
    </recommendedName>
</protein>
<comment type="subcellular location">
    <subcellularLocation>
        <location evidence="1 4">Nucleus</location>
    </subcellularLocation>
</comment>
<dbReference type="Gene3D" id="3.50.50.60">
    <property type="entry name" value="FAD/NAD(P)-binding domain"/>
    <property type="match status" value="2"/>
</dbReference>
<dbReference type="Proteomes" id="UP000835052">
    <property type="component" value="Unassembled WGS sequence"/>
</dbReference>
<dbReference type="InterPro" id="IPR036388">
    <property type="entry name" value="WH-like_DNA-bd_sf"/>
</dbReference>
<dbReference type="PIRSF" id="PIRSF038051">
    <property type="entry name" value="Histone_Lys-demethylase"/>
    <property type="match status" value="1"/>
</dbReference>
<reference evidence="9" key="1">
    <citation type="submission" date="2020-10" db="EMBL/GenBank/DDBJ databases">
        <authorList>
            <person name="Kikuchi T."/>
        </authorList>
    </citation>
    <scope>NUCLEOTIDE SEQUENCE</scope>
    <source>
        <strain evidence="9">NKZ352</strain>
    </source>
</reference>
<keyword evidence="4" id="KW-0804">Transcription</keyword>
<dbReference type="SUPFAM" id="SSF46689">
    <property type="entry name" value="Homeodomain-like"/>
    <property type="match status" value="1"/>
</dbReference>
<evidence type="ECO:0000256" key="4">
    <source>
        <dbReference type="PIRNR" id="PIRNR038051"/>
    </source>
</evidence>
<feature type="coiled-coil region" evidence="6">
    <location>
        <begin position="356"/>
        <end position="386"/>
    </location>
</feature>
<comment type="cofactor">
    <cofactor evidence="4 5">
        <name>FAD</name>
        <dbReference type="ChEBI" id="CHEBI:57692"/>
    </cofactor>
</comment>
<keyword evidence="4 5" id="KW-0274">FAD</keyword>
<comment type="caution">
    <text evidence="9">The sequence shown here is derived from an EMBL/GenBank/DDBJ whole genome shotgun (WGS) entry which is preliminary data.</text>
</comment>
<dbReference type="PROSITE" id="PS50934">
    <property type="entry name" value="SWIRM"/>
    <property type="match status" value="1"/>
</dbReference>
<evidence type="ECO:0000313" key="10">
    <source>
        <dbReference type="Proteomes" id="UP000835052"/>
    </source>
</evidence>
<evidence type="ECO:0000256" key="3">
    <source>
        <dbReference type="ARBA" id="ARBA00023002"/>
    </source>
</evidence>
<evidence type="ECO:0000256" key="1">
    <source>
        <dbReference type="ARBA" id="ARBA00004123"/>
    </source>
</evidence>
<organism evidence="9 10">
    <name type="scientific">Caenorhabditis auriculariae</name>
    <dbReference type="NCBI Taxonomy" id="2777116"/>
    <lineage>
        <taxon>Eukaryota</taxon>
        <taxon>Metazoa</taxon>
        <taxon>Ecdysozoa</taxon>
        <taxon>Nematoda</taxon>
        <taxon>Chromadorea</taxon>
        <taxon>Rhabditida</taxon>
        <taxon>Rhabditina</taxon>
        <taxon>Rhabditomorpha</taxon>
        <taxon>Rhabditoidea</taxon>
        <taxon>Rhabditidae</taxon>
        <taxon>Peloderinae</taxon>
        <taxon>Caenorhabditis</taxon>
    </lineage>
</organism>
<comment type="function">
    <text evidence="4">Histone demethylase that specifically demethylates 'Lys-4' of histone H3, a specific tag for epigenetic transcriptional activation, thereby acting as a corepressor. Acts by oxidizing the substrate by FAD to generate the corresponding imine that is subsequently hydrolyzed. Demethylates both mono- and di-methylated 'Lys-4' of histone H3.</text>
</comment>
<dbReference type="OrthoDB" id="9982100at2759"/>
<keyword evidence="4" id="KW-0678">Repressor</keyword>
<dbReference type="PANTHER" id="PTHR10742">
    <property type="entry name" value="FLAVIN MONOAMINE OXIDASE"/>
    <property type="match status" value="1"/>
</dbReference>
<keyword evidence="4" id="KW-0805">Transcription regulation</keyword>
<dbReference type="SUPFAM" id="SSF54373">
    <property type="entry name" value="FAD-linked reductases, C-terminal domain"/>
    <property type="match status" value="1"/>
</dbReference>
<dbReference type="InterPro" id="IPR017366">
    <property type="entry name" value="Hist_Lys-spec_deMease"/>
</dbReference>
<gene>
    <name evidence="9" type="ORF">CAUJ_LOCUS2433</name>
</gene>
<comment type="catalytic activity">
    <reaction evidence="4">
        <text>N(6),N(6)-dimethyl-L-lysyl(4)-[histone H3] + 2 A + 2 H2O = L-lysyl(4)-[histone H3] + 2 formaldehyde + 2 AH2</text>
        <dbReference type="Rhea" id="RHEA:60244"/>
        <dbReference type="Rhea" id="RHEA-COMP:15540"/>
        <dbReference type="Rhea" id="RHEA-COMP:15547"/>
        <dbReference type="ChEBI" id="CHEBI:13193"/>
        <dbReference type="ChEBI" id="CHEBI:15377"/>
        <dbReference type="ChEBI" id="CHEBI:16842"/>
        <dbReference type="ChEBI" id="CHEBI:17499"/>
        <dbReference type="ChEBI" id="CHEBI:29969"/>
        <dbReference type="ChEBI" id="CHEBI:61976"/>
        <dbReference type="EC" id="1.14.99.66"/>
    </reaction>
</comment>
<evidence type="ECO:0000256" key="6">
    <source>
        <dbReference type="SAM" id="Coils"/>
    </source>
</evidence>
<feature type="domain" description="SWIRM" evidence="8">
    <location>
        <begin position="39"/>
        <end position="137"/>
    </location>
</feature>
<evidence type="ECO:0000259" key="8">
    <source>
        <dbReference type="PROSITE" id="PS50934"/>
    </source>
</evidence>
<dbReference type="InterPro" id="IPR036188">
    <property type="entry name" value="FAD/NAD-bd_sf"/>
</dbReference>
<feature type="region of interest" description="Disordered" evidence="7">
    <location>
        <begin position="709"/>
        <end position="737"/>
    </location>
</feature>
<evidence type="ECO:0000256" key="2">
    <source>
        <dbReference type="ARBA" id="ARBA00005995"/>
    </source>
</evidence>
<feature type="compositionally biased region" description="Basic and acidic residues" evidence="7">
    <location>
        <begin position="718"/>
        <end position="737"/>
    </location>
</feature>
<dbReference type="GO" id="GO:0050660">
    <property type="term" value="F:flavin adenine dinucleotide binding"/>
    <property type="evidence" value="ECO:0007669"/>
    <property type="project" value="UniProtKB-UniRule"/>
</dbReference>
<dbReference type="GO" id="GO:0005634">
    <property type="term" value="C:nucleus"/>
    <property type="evidence" value="ECO:0007669"/>
    <property type="project" value="UniProtKB-SubCell"/>
</dbReference>
<dbReference type="EMBL" id="CAJGYM010000004">
    <property type="protein sequence ID" value="CAD6186514.1"/>
    <property type="molecule type" value="Genomic_DNA"/>
</dbReference>
<evidence type="ECO:0000313" key="9">
    <source>
        <dbReference type="EMBL" id="CAD6186514.1"/>
    </source>
</evidence>
<dbReference type="Gene3D" id="1.10.10.10">
    <property type="entry name" value="Winged helix-like DNA-binding domain superfamily/Winged helix DNA-binding domain"/>
    <property type="match status" value="1"/>
</dbReference>
<keyword evidence="4" id="KW-0539">Nucleus</keyword>
<dbReference type="EC" id="1.14.99.66" evidence="4"/>